<feature type="domain" description="Phosphatase PP2A regulatory subunit A/Splicing factor 3B subunit 1-like HEAT repeat" evidence="5">
    <location>
        <begin position="298"/>
        <end position="373"/>
    </location>
</feature>
<dbReference type="EMBL" id="JABAYA010000197">
    <property type="protein sequence ID" value="KAF7722403.1"/>
    <property type="molecule type" value="Genomic_DNA"/>
</dbReference>
<keyword evidence="7" id="KW-1185">Reference proteome</keyword>
<dbReference type="GO" id="GO:0000159">
    <property type="term" value="C:protein phosphatase type 2A complex"/>
    <property type="evidence" value="ECO:0007669"/>
    <property type="project" value="TreeGrafter"/>
</dbReference>
<accession>A0A8H7BLZ0</accession>
<feature type="repeat" description="HEAT" evidence="3">
    <location>
        <begin position="381"/>
        <end position="419"/>
    </location>
</feature>
<name>A0A8H7BLZ0_9FUNG</name>
<dbReference type="OrthoDB" id="340346at2759"/>
<evidence type="ECO:0000256" key="1">
    <source>
        <dbReference type="ARBA" id="ARBA00022737"/>
    </source>
</evidence>
<organism evidence="6 7">
    <name type="scientific">Apophysomyces ossiformis</name>
    <dbReference type="NCBI Taxonomy" id="679940"/>
    <lineage>
        <taxon>Eukaryota</taxon>
        <taxon>Fungi</taxon>
        <taxon>Fungi incertae sedis</taxon>
        <taxon>Mucoromycota</taxon>
        <taxon>Mucoromycotina</taxon>
        <taxon>Mucoromycetes</taxon>
        <taxon>Mucorales</taxon>
        <taxon>Mucorineae</taxon>
        <taxon>Mucoraceae</taxon>
        <taxon>Apophysomyces</taxon>
    </lineage>
</organism>
<dbReference type="Proteomes" id="UP000605846">
    <property type="component" value="Unassembled WGS sequence"/>
</dbReference>
<dbReference type="InterPro" id="IPR054573">
    <property type="entry name" value="PP2A/SF3B1-like_HEAT"/>
</dbReference>
<dbReference type="FunFam" id="1.25.10.10:FF:000062">
    <property type="entry name" value="Serine/threonine-protein phosphatase 2A regulatory subunit A alpha isoform"/>
    <property type="match status" value="1"/>
</dbReference>
<dbReference type="AlphaFoldDB" id="A0A8H7BLZ0"/>
<feature type="repeat" description="HEAT" evidence="3">
    <location>
        <begin position="513"/>
        <end position="551"/>
    </location>
</feature>
<reference evidence="6" key="1">
    <citation type="submission" date="2020-01" db="EMBL/GenBank/DDBJ databases">
        <title>Genome Sequencing of Three Apophysomyces-Like Fungal Strains Confirms a Novel Fungal Genus in the Mucoromycota with divergent Burkholderia-like Endosymbiotic Bacteria.</title>
        <authorList>
            <person name="Stajich J.E."/>
            <person name="Macias A.M."/>
            <person name="Carter-House D."/>
            <person name="Lovett B."/>
            <person name="Kasson L.R."/>
            <person name="Berry K."/>
            <person name="Grigoriev I."/>
            <person name="Chang Y."/>
            <person name="Spatafora J."/>
            <person name="Kasson M.T."/>
        </authorList>
    </citation>
    <scope>NUCLEOTIDE SEQUENCE</scope>
    <source>
        <strain evidence="6">NRRL A-21654</strain>
    </source>
</reference>
<feature type="repeat" description="HEAT" evidence="3">
    <location>
        <begin position="435"/>
        <end position="473"/>
    </location>
</feature>
<dbReference type="GO" id="GO:0019888">
    <property type="term" value="F:protein phosphatase regulator activity"/>
    <property type="evidence" value="ECO:0007669"/>
    <property type="project" value="TreeGrafter"/>
</dbReference>
<dbReference type="InterPro" id="IPR011989">
    <property type="entry name" value="ARM-like"/>
</dbReference>
<feature type="region of interest" description="Disordered" evidence="4">
    <location>
        <begin position="1"/>
        <end position="25"/>
    </location>
</feature>
<feature type="repeat" description="HEAT" evidence="3">
    <location>
        <begin position="32"/>
        <end position="70"/>
    </location>
</feature>
<dbReference type="PANTHER" id="PTHR10648:SF4">
    <property type="entry name" value="PROTEIN PHOSPHATASE 2 (FORMERLY 2A), REGULATORY SUBUNIT A, BETA ISOFORM-RELATED"/>
    <property type="match status" value="1"/>
</dbReference>
<feature type="repeat" description="HEAT" evidence="3">
    <location>
        <begin position="225"/>
        <end position="263"/>
    </location>
</feature>
<gene>
    <name evidence="6" type="ORF">EC973_003179</name>
</gene>
<feature type="repeat" description="HEAT" evidence="3">
    <location>
        <begin position="342"/>
        <end position="380"/>
    </location>
</feature>
<comment type="similarity">
    <text evidence="2">Belongs to the phosphatase 2A regulatory subunit A family.</text>
</comment>
<proteinExistence type="inferred from homology"/>
<evidence type="ECO:0000256" key="3">
    <source>
        <dbReference type="PROSITE-ProRule" id="PRU00103"/>
    </source>
</evidence>
<feature type="repeat" description="HEAT" evidence="3">
    <location>
        <begin position="186"/>
        <end position="224"/>
    </location>
</feature>
<dbReference type="Pfam" id="PF22646">
    <property type="entry name" value="PPP2R1A-like_HEAT"/>
    <property type="match status" value="1"/>
</dbReference>
<dbReference type="Gene3D" id="1.25.10.10">
    <property type="entry name" value="Leucine-rich Repeat Variant"/>
    <property type="match status" value="1"/>
</dbReference>
<feature type="repeat" description="HEAT" evidence="3">
    <location>
        <begin position="552"/>
        <end position="589"/>
    </location>
</feature>
<feature type="repeat" description="HEAT" evidence="3">
    <location>
        <begin position="303"/>
        <end position="341"/>
    </location>
</feature>
<evidence type="ECO:0000256" key="2">
    <source>
        <dbReference type="ARBA" id="ARBA00038332"/>
    </source>
</evidence>
<comment type="caution">
    <text evidence="6">The sequence shown here is derived from an EMBL/GenBank/DDBJ whole genome shotgun (WGS) entry which is preliminary data.</text>
</comment>
<sequence>MEIDSNPLSPTDYMDEDPIETETTQEQSGLYSIAVLIDELKHEDLQLRVNAIKNLSTIATALGEERTRNELVPFLEELLDDEDDALVALSEELGKFTPYVGGPEYTHCLLTSLENLAAAEEATVRDRAVLSLCELAGTVTDKQIEQYFVPLLKRLSMGEWFTSRTSATGLYPAVYNKVSKEVQTELRNLFTLLVQDDIPVVRRATAKALAAFVTQLEHQEIINTALNLFRTLAQDDQDSVRLLTVEDMIAIAKLLTTEQKKEHLLQLFMALAEDVSWRVKYMLASKYVELSEAFGNPIVREHFIPAFVKLVGDSEGEVRTAAATQIPGFAKFIEPPLIVEHILPCVQVLATDANQHARAALAKEIGGLAPVLGKQATPEHLLPTFLVLLGDEFPDVRLNVISKLEEVNEGGFKRLLHALSKFEIVIGVESMSQSLLPAITELSEDKQWRVRLRIIEYIPLVAKQLGPQIFDERLFGLCMSWLRDSVFSIREAATINLKKLTEVFGAEWAKKTVIPEVLKMVGEESYLHRLTMLFALTTIADAISPEDVKDFVLPTVIDLSRDPIPNIRFNVAKSLESLVPLLNKDEATAVLNGSIVKPALETLSQDSDTDVKFFAVRALEMNA</sequence>
<evidence type="ECO:0000259" key="5">
    <source>
        <dbReference type="Pfam" id="PF22646"/>
    </source>
</evidence>
<dbReference type="InterPro" id="IPR021133">
    <property type="entry name" value="HEAT_type_2"/>
</dbReference>
<dbReference type="SUPFAM" id="SSF48371">
    <property type="entry name" value="ARM repeat"/>
    <property type="match status" value="1"/>
</dbReference>
<keyword evidence="1" id="KW-0677">Repeat</keyword>
<protein>
    <recommendedName>
        <fullName evidence="5">Phosphatase PP2A regulatory subunit A/Splicing factor 3B subunit 1-like HEAT repeat domain-containing protein</fullName>
    </recommendedName>
</protein>
<feature type="repeat" description="HEAT" evidence="3">
    <location>
        <begin position="264"/>
        <end position="302"/>
    </location>
</feature>
<evidence type="ECO:0000313" key="6">
    <source>
        <dbReference type="EMBL" id="KAF7722403.1"/>
    </source>
</evidence>
<dbReference type="PANTHER" id="PTHR10648">
    <property type="entry name" value="SERINE/THREONINE-PROTEIN PHOSPHATASE PP2A 65 KDA REGULATORY SUBUNIT"/>
    <property type="match status" value="1"/>
</dbReference>
<evidence type="ECO:0000313" key="7">
    <source>
        <dbReference type="Proteomes" id="UP000605846"/>
    </source>
</evidence>
<dbReference type="InterPro" id="IPR051023">
    <property type="entry name" value="PP2A_Regulatory_Subunit_A"/>
</dbReference>
<dbReference type="InterPro" id="IPR016024">
    <property type="entry name" value="ARM-type_fold"/>
</dbReference>
<feature type="repeat" description="HEAT" evidence="3">
    <location>
        <begin position="596"/>
        <end position="623"/>
    </location>
</feature>
<dbReference type="GO" id="GO:0005634">
    <property type="term" value="C:nucleus"/>
    <property type="evidence" value="ECO:0007669"/>
    <property type="project" value="UniProtKB-ARBA"/>
</dbReference>
<dbReference type="GO" id="GO:0005829">
    <property type="term" value="C:cytosol"/>
    <property type="evidence" value="ECO:0007669"/>
    <property type="project" value="TreeGrafter"/>
</dbReference>
<dbReference type="PROSITE" id="PS50077">
    <property type="entry name" value="HEAT_REPEAT"/>
    <property type="match status" value="11"/>
</dbReference>
<evidence type="ECO:0000256" key="4">
    <source>
        <dbReference type="SAM" id="MobiDB-lite"/>
    </source>
</evidence>